<proteinExistence type="predicted"/>
<dbReference type="AlphaFoldDB" id="A0A6I8MAI2"/>
<dbReference type="Proteomes" id="UP000399805">
    <property type="component" value="Unassembled WGS sequence"/>
</dbReference>
<evidence type="ECO:0000313" key="2">
    <source>
        <dbReference type="Proteomes" id="UP000399805"/>
    </source>
</evidence>
<dbReference type="EMBL" id="CABVGP010000004">
    <property type="protein sequence ID" value="VVJ25098.1"/>
    <property type="molecule type" value="Genomic_DNA"/>
</dbReference>
<protein>
    <submittedName>
        <fullName evidence="1">Uncharacterized protein</fullName>
    </submittedName>
</protein>
<reference evidence="1 2" key="1">
    <citation type="submission" date="2019-09" db="EMBL/GenBank/DDBJ databases">
        <authorList>
            <person name="Leyn A S."/>
        </authorList>
    </citation>
    <scope>NUCLEOTIDE SEQUENCE [LARGE SCALE GENOMIC DNA]</scope>
    <source>
        <strain evidence="1">AA231_1</strain>
    </source>
</reference>
<organism evidence="1 2">
    <name type="scientific">Amycolatopsis camponoti</name>
    <dbReference type="NCBI Taxonomy" id="2606593"/>
    <lineage>
        <taxon>Bacteria</taxon>
        <taxon>Bacillati</taxon>
        <taxon>Actinomycetota</taxon>
        <taxon>Actinomycetes</taxon>
        <taxon>Pseudonocardiales</taxon>
        <taxon>Pseudonocardiaceae</taxon>
        <taxon>Amycolatopsis</taxon>
    </lineage>
</organism>
<gene>
    <name evidence="1" type="ORF">AA23TX_09848</name>
</gene>
<dbReference type="RefSeq" id="WP_155549730.1">
    <property type="nucleotide sequence ID" value="NZ_CABVGP010000004.1"/>
</dbReference>
<keyword evidence="2" id="KW-1185">Reference proteome</keyword>
<evidence type="ECO:0000313" key="1">
    <source>
        <dbReference type="EMBL" id="VVJ25098.1"/>
    </source>
</evidence>
<sequence length="627" mass="66636">MLDSGTRPAATTLGELLRNGERALEADGDLRAGREWFDRAYRAAEADCDGAGMARAALGMGGLWVHEHRSAPAAALLQARLRSAWTAVDPGSSLALRLKARLAGEADYVAGESNEILAVLEEAKRAGDPVAWAEAASLAHHCLLGPDHGGQRRALAHELITEGFRTGRRSDLLMGLLWRTVDLFLDGDPHAQRGLADLRGQLAGRDHLAVGFVLDAIDVMLSIRAGRFDEAEARAAACALRGEQAGDADAIGWYTAQLGAIRWFQGRVAELLPVLRETVHSPTLSAVDNAFVAGLAVSAASAGDEREAAGALARLSGQDLALLPRSSSWLVSMYGIVESAYLLSDVESARAAYALLTPFARLPMMGSLAVACFGSVQHALGVAMLTAGETERAAEHFRAAVRDNLALAHWPAVVLSRARLAQALGPGSAEAGRELAAATREAEPLGMVLPVFAARVADRRVTCRRQGSHWLFGLDGRSVLVEHSVGMGYLATLLDNPGHELTAVELAHGVVAEVTSAQPTLDRTATAHYRRWLANLEAELDEHEANHDAGRAEKVRTERDWLLGELSAAAGLAGRVREFAGAEEKARIAVGKAIRRALTRIAAADAVIGDVLRDGVHTGTRCSYHPT</sequence>
<accession>A0A6I8MAI2</accession>
<name>A0A6I8MAI2_9PSEU</name>